<dbReference type="Proteomes" id="UP000077115">
    <property type="component" value="Unassembled WGS sequence"/>
</dbReference>
<reference evidence="1 2" key="2">
    <citation type="submission" date="2016-05" db="EMBL/GenBank/DDBJ databases">
        <title>Lineage-specific infection strategies underlie the spectrum of fungal disease in amphibians.</title>
        <authorList>
            <person name="Cuomo C.A."/>
            <person name="Farrer R.A."/>
            <person name="James T."/>
            <person name="Longcore J."/>
            <person name="Birren B."/>
        </authorList>
    </citation>
    <scope>NUCLEOTIDE SEQUENCE [LARGE SCALE GENOMIC DNA]</scope>
    <source>
        <strain evidence="1 2">JEL423</strain>
    </source>
</reference>
<dbReference type="VEuPathDB" id="FungiDB:BDEG_21339"/>
<gene>
    <name evidence="1" type="ORF">BDEG_21339</name>
</gene>
<reference evidence="1 2" key="1">
    <citation type="submission" date="2006-10" db="EMBL/GenBank/DDBJ databases">
        <title>The Genome Sequence of Batrachochytrium dendrobatidis JEL423.</title>
        <authorList>
            <consortium name="The Broad Institute Genome Sequencing Platform"/>
            <person name="Birren B."/>
            <person name="Lander E."/>
            <person name="Galagan J."/>
            <person name="Cuomo C."/>
            <person name="Devon K."/>
            <person name="Jaffe D."/>
            <person name="Butler J."/>
            <person name="Alvarez P."/>
            <person name="Gnerre S."/>
            <person name="Grabherr M."/>
            <person name="Kleber M."/>
            <person name="Mauceli E."/>
            <person name="Brockman W."/>
            <person name="Young S."/>
            <person name="LaButti K."/>
            <person name="Sykes S."/>
            <person name="DeCaprio D."/>
            <person name="Crawford M."/>
            <person name="Koehrsen M."/>
            <person name="Engels R."/>
            <person name="Montgomery P."/>
            <person name="Pearson M."/>
            <person name="Howarth C."/>
            <person name="Larson L."/>
            <person name="White J."/>
            <person name="O'Leary S."/>
            <person name="Kodira C."/>
            <person name="Zeng Q."/>
            <person name="Yandava C."/>
            <person name="Alvarado L."/>
            <person name="Longcore J."/>
            <person name="James T."/>
        </authorList>
    </citation>
    <scope>NUCLEOTIDE SEQUENCE [LARGE SCALE GENOMIC DNA]</scope>
    <source>
        <strain evidence="1 2">JEL423</strain>
    </source>
</reference>
<protein>
    <submittedName>
        <fullName evidence="1">Uncharacterized protein</fullName>
    </submittedName>
</protein>
<dbReference type="AlphaFoldDB" id="A0A177WB35"/>
<proteinExistence type="predicted"/>
<evidence type="ECO:0000313" key="1">
    <source>
        <dbReference type="EMBL" id="OAJ37299.1"/>
    </source>
</evidence>
<evidence type="ECO:0000313" key="2">
    <source>
        <dbReference type="Proteomes" id="UP000077115"/>
    </source>
</evidence>
<dbReference type="EMBL" id="DS022300">
    <property type="protein sequence ID" value="OAJ37299.1"/>
    <property type="molecule type" value="Genomic_DNA"/>
</dbReference>
<accession>A0A177WB35</accession>
<organism evidence="1 2">
    <name type="scientific">Batrachochytrium dendrobatidis (strain JEL423)</name>
    <dbReference type="NCBI Taxonomy" id="403673"/>
    <lineage>
        <taxon>Eukaryota</taxon>
        <taxon>Fungi</taxon>
        <taxon>Fungi incertae sedis</taxon>
        <taxon>Chytridiomycota</taxon>
        <taxon>Chytridiomycota incertae sedis</taxon>
        <taxon>Chytridiomycetes</taxon>
        <taxon>Rhizophydiales</taxon>
        <taxon>Rhizophydiales incertae sedis</taxon>
        <taxon>Batrachochytrium</taxon>
    </lineage>
</organism>
<name>A0A177WB35_BATDL</name>
<sequence>METTFVPQMCNTCPPELEREHIYTAYGQNGRILGFNISPRTKQSHKFNIGFQRQESLVVQNPCTTSVGKHVQNTAVYRVGFIVNALCISVDRHRTKQTLP</sequence>